<name>A0ABX2IKW5_9RHOO</name>
<feature type="signal peptide" evidence="1">
    <location>
        <begin position="1"/>
        <end position="24"/>
    </location>
</feature>
<reference evidence="2 3" key="1">
    <citation type="submission" date="2020-06" db="EMBL/GenBank/DDBJ databases">
        <title>Draft genome of Uliginosibacterium sp. IMCC34675.</title>
        <authorList>
            <person name="Song J."/>
        </authorList>
    </citation>
    <scope>NUCLEOTIDE SEQUENCE [LARGE SCALE GENOMIC DNA]</scope>
    <source>
        <strain evidence="2 3">IMCC34675</strain>
    </source>
</reference>
<comment type="caution">
    <text evidence="2">The sequence shown here is derived from an EMBL/GenBank/DDBJ whole genome shotgun (WGS) entry which is preliminary data.</text>
</comment>
<gene>
    <name evidence="2" type="ORF">HJ583_018165</name>
</gene>
<dbReference type="RefSeq" id="WP_170023238.1">
    <property type="nucleotide sequence ID" value="NZ_JABCSC020000006.1"/>
</dbReference>
<feature type="chain" id="PRO_5045382523" evidence="1">
    <location>
        <begin position="25"/>
        <end position="151"/>
    </location>
</feature>
<evidence type="ECO:0000256" key="1">
    <source>
        <dbReference type="SAM" id="SignalP"/>
    </source>
</evidence>
<organism evidence="2 3">
    <name type="scientific">Uliginosibacterium aquaticum</name>
    <dbReference type="NCBI Taxonomy" id="2731212"/>
    <lineage>
        <taxon>Bacteria</taxon>
        <taxon>Pseudomonadati</taxon>
        <taxon>Pseudomonadota</taxon>
        <taxon>Betaproteobacteria</taxon>
        <taxon>Rhodocyclales</taxon>
        <taxon>Zoogloeaceae</taxon>
        <taxon>Uliginosibacterium</taxon>
    </lineage>
</organism>
<sequence length="151" mass="16407">MVFRSLFSFGFTLIAAGSFSAVHAAAATPERQQASAERVEPAGQEVTTPASLELNAATGKFQSLRVGMSALEVNEALGRKPDIYHTYESGKRWIPFYFGSDAVRLQALYKGEGCLIFSAGFRYQNHGIDWVDFSGTLAEIALDPSSACYKP</sequence>
<dbReference type="EMBL" id="JABCSC020000006">
    <property type="protein sequence ID" value="NSL56962.1"/>
    <property type="molecule type" value="Genomic_DNA"/>
</dbReference>
<protein>
    <submittedName>
        <fullName evidence="2">Uncharacterized protein</fullName>
    </submittedName>
</protein>
<evidence type="ECO:0000313" key="3">
    <source>
        <dbReference type="Proteomes" id="UP000778523"/>
    </source>
</evidence>
<keyword evidence="1" id="KW-0732">Signal</keyword>
<accession>A0ABX2IKW5</accession>
<proteinExistence type="predicted"/>
<dbReference type="Proteomes" id="UP000778523">
    <property type="component" value="Unassembled WGS sequence"/>
</dbReference>
<keyword evidence="3" id="KW-1185">Reference proteome</keyword>
<evidence type="ECO:0000313" key="2">
    <source>
        <dbReference type="EMBL" id="NSL56962.1"/>
    </source>
</evidence>